<proteinExistence type="predicted"/>
<protein>
    <recommendedName>
        <fullName evidence="3">Lysine-specific metallo-endopeptidase domain-containing protein</fullName>
    </recommendedName>
</protein>
<reference evidence="1 2" key="1">
    <citation type="submission" date="2019-06" db="EMBL/GenBank/DDBJ databases">
        <title>New taxonomy in bacterial strain CC-CFT640, isolated from vineyard.</title>
        <authorList>
            <person name="Lin S.-Y."/>
            <person name="Tsai C.-F."/>
            <person name="Young C.-C."/>
        </authorList>
    </citation>
    <scope>NUCLEOTIDE SEQUENCE [LARGE SCALE GENOMIC DNA]</scope>
    <source>
        <strain evidence="1 2">CC-CFT640</strain>
    </source>
</reference>
<accession>A0A5C8PDS3</accession>
<dbReference type="EMBL" id="VDUZ01000043">
    <property type="protein sequence ID" value="TXL71472.1"/>
    <property type="molecule type" value="Genomic_DNA"/>
</dbReference>
<organism evidence="1 2">
    <name type="scientific">Vineibacter terrae</name>
    <dbReference type="NCBI Taxonomy" id="2586908"/>
    <lineage>
        <taxon>Bacteria</taxon>
        <taxon>Pseudomonadati</taxon>
        <taxon>Pseudomonadota</taxon>
        <taxon>Alphaproteobacteria</taxon>
        <taxon>Hyphomicrobiales</taxon>
        <taxon>Vineibacter</taxon>
    </lineage>
</organism>
<gene>
    <name evidence="1" type="ORF">FHP25_30040</name>
</gene>
<dbReference type="OrthoDB" id="8477883at2"/>
<comment type="caution">
    <text evidence="1">The sequence shown here is derived from an EMBL/GenBank/DDBJ whole genome shotgun (WGS) entry which is preliminary data.</text>
</comment>
<dbReference type="RefSeq" id="WP_147850693.1">
    <property type="nucleotide sequence ID" value="NZ_VDUZ01000043.1"/>
</dbReference>
<keyword evidence="2" id="KW-1185">Reference proteome</keyword>
<evidence type="ECO:0000313" key="2">
    <source>
        <dbReference type="Proteomes" id="UP000321638"/>
    </source>
</evidence>
<name>A0A5C8PDS3_9HYPH</name>
<evidence type="ECO:0000313" key="1">
    <source>
        <dbReference type="EMBL" id="TXL71472.1"/>
    </source>
</evidence>
<dbReference type="Proteomes" id="UP000321638">
    <property type="component" value="Unassembled WGS sequence"/>
</dbReference>
<evidence type="ECO:0008006" key="3">
    <source>
        <dbReference type="Google" id="ProtNLM"/>
    </source>
</evidence>
<dbReference type="AlphaFoldDB" id="A0A5C8PDS3"/>
<sequence length="293" mass="32961">MLLLNHRNFKVVASAGVVNSGEAATLANDGLFQNKMKRILDMATEMVSAASWALLNFDSAWRVNPSGAATDTDVIVVAPALLKYFHIEIDAANESARRKQLSRIDRIRWVYQTINTGLSLRSCDIIIEHMSATTKARVALEQVKRDGASPIRRNFGFTDEFGHKQWQQAIGDIELNLNYVKGEPPDTVARTVVHEASHKFANTKDVLYKDGSFAKLPADQFDEARDLGIIGANDQREITLPGRTKKLRPMSGWEKNTNDVITDDRWLENADSYAWTARRIWKKKTGFRKDQAA</sequence>